<dbReference type="AlphaFoldDB" id="X1MQF9"/>
<name>X1MQF9_9ZZZZ</name>
<proteinExistence type="predicted"/>
<accession>X1MQF9</accession>
<protein>
    <submittedName>
        <fullName evidence="1">Uncharacterized protein</fullName>
    </submittedName>
</protein>
<gene>
    <name evidence="1" type="ORF">S06H3_12554</name>
</gene>
<dbReference type="EMBL" id="BARV01006140">
    <property type="protein sequence ID" value="GAI08599.1"/>
    <property type="molecule type" value="Genomic_DNA"/>
</dbReference>
<reference evidence="1" key="1">
    <citation type="journal article" date="2014" name="Front. Microbiol.">
        <title>High frequency of phylogenetically diverse reductive dehalogenase-homologous genes in deep subseafloor sedimentary metagenomes.</title>
        <authorList>
            <person name="Kawai M."/>
            <person name="Futagami T."/>
            <person name="Toyoda A."/>
            <person name="Takaki Y."/>
            <person name="Nishi S."/>
            <person name="Hori S."/>
            <person name="Arai W."/>
            <person name="Tsubouchi T."/>
            <person name="Morono Y."/>
            <person name="Uchiyama I."/>
            <person name="Ito T."/>
            <person name="Fujiyama A."/>
            <person name="Inagaki F."/>
            <person name="Takami H."/>
        </authorList>
    </citation>
    <scope>NUCLEOTIDE SEQUENCE</scope>
    <source>
        <strain evidence="1">Expedition CK06-06</strain>
    </source>
</reference>
<organism evidence="1">
    <name type="scientific">marine sediment metagenome</name>
    <dbReference type="NCBI Taxonomy" id="412755"/>
    <lineage>
        <taxon>unclassified sequences</taxon>
        <taxon>metagenomes</taxon>
        <taxon>ecological metagenomes</taxon>
    </lineage>
</organism>
<evidence type="ECO:0000313" key="1">
    <source>
        <dbReference type="EMBL" id="GAI08599.1"/>
    </source>
</evidence>
<sequence>MELLREKGPMTEYEISAQLGVPPERVGKTTDDLMGESKIERELPTGVYKLPSPTHHDCPVCGDPVTGGSDEYLGHIKTKHPEEWRRLETDPGYSLRRAEAGPRQLVPMVRQLPTVTIRKKKYYLDARLREYRAVDDPHDRIPLEPEYAKLLGEASVGSVAWNAVVESIIEEKQREAERRSVEKTREALPW</sequence>
<comment type="caution">
    <text evidence="1">The sequence shown here is derived from an EMBL/GenBank/DDBJ whole genome shotgun (WGS) entry which is preliminary data.</text>
</comment>